<dbReference type="EMBL" id="QRZM01000007">
    <property type="protein sequence ID" value="RGV74559.1"/>
    <property type="molecule type" value="Genomic_DNA"/>
</dbReference>
<organism evidence="3 6">
    <name type="scientific">Enterocloster bolteae</name>
    <dbReference type="NCBI Taxonomy" id="208479"/>
    <lineage>
        <taxon>Bacteria</taxon>
        <taxon>Bacillati</taxon>
        <taxon>Bacillota</taxon>
        <taxon>Clostridia</taxon>
        <taxon>Lachnospirales</taxon>
        <taxon>Lachnospiraceae</taxon>
        <taxon>Enterocloster</taxon>
    </lineage>
</organism>
<gene>
    <name evidence="4" type="ORF">DW839_12990</name>
    <name evidence="3" type="ORF">DWW02_18040</name>
</gene>
<evidence type="ECO:0000256" key="2">
    <source>
        <dbReference type="SAM" id="SignalP"/>
    </source>
</evidence>
<comment type="caution">
    <text evidence="3">The sequence shown here is derived from an EMBL/GenBank/DDBJ whole genome shotgun (WGS) entry which is preliminary data.</text>
</comment>
<evidence type="ECO:0008006" key="7">
    <source>
        <dbReference type="Google" id="ProtNLM"/>
    </source>
</evidence>
<feature type="signal peptide" evidence="2">
    <location>
        <begin position="1"/>
        <end position="25"/>
    </location>
</feature>
<evidence type="ECO:0000313" key="4">
    <source>
        <dbReference type="EMBL" id="RHC55747.1"/>
    </source>
</evidence>
<dbReference type="Gene3D" id="3.40.190.170">
    <property type="entry name" value="Bacterial extracellular solute-binding protein, family 7"/>
    <property type="match status" value="1"/>
</dbReference>
<dbReference type="Pfam" id="PF03480">
    <property type="entry name" value="DctP"/>
    <property type="match status" value="1"/>
</dbReference>
<accession>A0A412Z3T1</accession>
<dbReference type="PANTHER" id="PTHR33376">
    <property type="match status" value="1"/>
</dbReference>
<dbReference type="EMBL" id="QSHZ01000012">
    <property type="protein sequence ID" value="RHC55747.1"/>
    <property type="molecule type" value="Genomic_DNA"/>
</dbReference>
<sequence length="367" mass="40525">MRKMMKRIAAATIGMAIVMTSTACSSGTGSTTAAPENKETTAVQSAAEEKKEDPAAAPEETYTLMFGHAQTETHPYQACFQEWADAVAEKTNGGLVIDLYPSNTLGSEEDIINSFKDSDTNWGYNTDFARLGTYVPELAMFNLPYFVETMDDINAVKELDMVKEWINKLETENDIKVVSLNLVQGYRNVVAGKPVLKPDDLKGLTLRCPNTEIWRAAVSSLGCSVQGMGRGDIYNNLVNKVIDGYEDVYPCIVSESYYEIKNVNTISETHNILLLNPVVVDAGWFNSLPKEYQDALIETCDQACNSCSDKMLGEFTEEAKQKCIDEGMTVIDHSEIDTDAFREAAKASYEQLGLTDTYNEIMSALGK</sequence>
<dbReference type="PANTHER" id="PTHR33376:SF3">
    <property type="entry name" value="C4-DICARBOXYLATE-BINDING PROTEIN"/>
    <property type="match status" value="1"/>
</dbReference>
<keyword evidence="1 2" id="KW-0732">Signal</keyword>
<evidence type="ECO:0000313" key="5">
    <source>
        <dbReference type="Proteomes" id="UP000283975"/>
    </source>
</evidence>
<feature type="chain" id="PRO_5036349273" description="Sialic acid-binding periplasmic protein SiaP" evidence="2">
    <location>
        <begin position="26"/>
        <end position="367"/>
    </location>
</feature>
<dbReference type="PROSITE" id="PS51257">
    <property type="entry name" value="PROKAR_LIPOPROTEIN"/>
    <property type="match status" value="1"/>
</dbReference>
<dbReference type="GO" id="GO:0055085">
    <property type="term" value="P:transmembrane transport"/>
    <property type="evidence" value="ECO:0007669"/>
    <property type="project" value="InterPro"/>
</dbReference>
<proteinExistence type="predicted"/>
<dbReference type="Proteomes" id="UP000284543">
    <property type="component" value="Unassembled WGS sequence"/>
</dbReference>
<protein>
    <recommendedName>
        <fullName evidence="7">Sialic acid-binding periplasmic protein SiaP</fullName>
    </recommendedName>
</protein>
<reference evidence="5 6" key="1">
    <citation type="submission" date="2018-08" db="EMBL/GenBank/DDBJ databases">
        <title>A genome reference for cultivated species of the human gut microbiota.</title>
        <authorList>
            <person name="Zou Y."/>
            <person name="Xue W."/>
            <person name="Luo G."/>
        </authorList>
    </citation>
    <scope>NUCLEOTIDE SEQUENCE [LARGE SCALE GENOMIC DNA]</scope>
    <source>
        <strain evidence="3 6">AF14-18</strain>
        <strain evidence="4 5">AM35-14</strain>
    </source>
</reference>
<name>A0A412Z3T1_9FIRM</name>
<evidence type="ECO:0000256" key="1">
    <source>
        <dbReference type="ARBA" id="ARBA00022729"/>
    </source>
</evidence>
<evidence type="ECO:0000313" key="3">
    <source>
        <dbReference type="EMBL" id="RGV74559.1"/>
    </source>
</evidence>
<dbReference type="NCBIfam" id="NF037995">
    <property type="entry name" value="TRAP_S1"/>
    <property type="match status" value="1"/>
</dbReference>
<dbReference type="RefSeq" id="WP_002566911.1">
    <property type="nucleotide sequence ID" value="NZ_BAABXO010000002.1"/>
</dbReference>
<dbReference type="Proteomes" id="UP000283975">
    <property type="component" value="Unassembled WGS sequence"/>
</dbReference>
<dbReference type="InterPro" id="IPR038404">
    <property type="entry name" value="TRAP_DctP_sf"/>
</dbReference>
<dbReference type="InterPro" id="IPR018389">
    <property type="entry name" value="DctP_fam"/>
</dbReference>
<dbReference type="AlphaFoldDB" id="A0A412Z3T1"/>
<evidence type="ECO:0000313" key="6">
    <source>
        <dbReference type="Proteomes" id="UP000284543"/>
    </source>
</evidence>